<keyword evidence="4" id="KW-1185">Reference proteome</keyword>
<protein>
    <submittedName>
        <fullName evidence="3">Uncharacterized protein</fullName>
    </submittedName>
</protein>
<comment type="caution">
    <text evidence="3">The sequence shown here is derived from an EMBL/GenBank/DDBJ whole genome shotgun (WGS) entry which is preliminary data.</text>
</comment>
<dbReference type="AlphaFoldDB" id="A0AAW2DV33"/>
<organism evidence="3 4">
    <name type="scientific">Lithocarpus litseifolius</name>
    <dbReference type="NCBI Taxonomy" id="425828"/>
    <lineage>
        <taxon>Eukaryota</taxon>
        <taxon>Viridiplantae</taxon>
        <taxon>Streptophyta</taxon>
        <taxon>Embryophyta</taxon>
        <taxon>Tracheophyta</taxon>
        <taxon>Spermatophyta</taxon>
        <taxon>Magnoliopsida</taxon>
        <taxon>eudicotyledons</taxon>
        <taxon>Gunneridae</taxon>
        <taxon>Pentapetalae</taxon>
        <taxon>rosids</taxon>
        <taxon>fabids</taxon>
        <taxon>Fagales</taxon>
        <taxon>Fagaceae</taxon>
        <taxon>Lithocarpus</taxon>
    </lineage>
</organism>
<accession>A0AAW2DV33</accession>
<feature type="compositionally biased region" description="Acidic residues" evidence="2">
    <location>
        <begin position="36"/>
        <end position="61"/>
    </location>
</feature>
<evidence type="ECO:0000256" key="2">
    <source>
        <dbReference type="SAM" id="MobiDB-lite"/>
    </source>
</evidence>
<evidence type="ECO:0000313" key="3">
    <source>
        <dbReference type="EMBL" id="KAL0013299.1"/>
    </source>
</evidence>
<evidence type="ECO:0000313" key="4">
    <source>
        <dbReference type="Proteomes" id="UP001459277"/>
    </source>
</evidence>
<feature type="region of interest" description="Disordered" evidence="2">
    <location>
        <begin position="327"/>
        <end position="404"/>
    </location>
</feature>
<proteinExistence type="predicted"/>
<reference evidence="3 4" key="1">
    <citation type="submission" date="2024-01" db="EMBL/GenBank/DDBJ databases">
        <title>A telomere-to-telomere, gap-free genome of sweet tea (Lithocarpus litseifolius).</title>
        <authorList>
            <person name="Zhou J."/>
        </authorList>
    </citation>
    <scope>NUCLEOTIDE SEQUENCE [LARGE SCALE GENOMIC DNA]</scope>
    <source>
        <strain evidence="3">Zhou-2022a</strain>
        <tissue evidence="3">Leaf</tissue>
    </source>
</reference>
<feature type="coiled-coil region" evidence="1">
    <location>
        <begin position="231"/>
        <end position="265"/>
    </location>
</feature>
<feature type="compositionally biased region" description="Basic and acidic residues" evidence="2">
    <location>
        <begin position="113"/>
        <end position="122"/>
    </location>
</feature>
<dbReference type="EMBL" id="JAZDWU010000001">
    <property type="protein sequence ID" value="KAL0013299.1"/>
    <property type="molecule type" value="Genomic_DNA"/>
</dbReference>
<sequence>MDTSEANGLFWNVALFLSIKGNAAQSPDDAIKSYDEGDEEEVVDEDEGERENDDVAEEDGEESYKGTSRKMEAVRQRVRAAAGRKKEEERKTKGKEGVSSSAPKAITKALAKTKPDGKDNRPLKKVAVTLRDEHPKKSPPKSSRGAGKGVMTSSSPVVEGPCRLLTHKDYAVKEVESIIKPTDVEPCDQLGTEDLGASALFDLTRALVHVKALQDRCVAKEGVITRVGKHNKNLLDQQDQYKEAIRTLNGKLKEVKEKLKEAVRREQTLWGELTTLDEQLKKARADAVKEFKESQSFIDSCVEYYGTGFNDCLKQVASSYPDLDLSEISVDDPLPTTPAGDTVAGESDDSTESNLPHKDDGVVLAQPAVTPPVTTSNPPIEILDVENPHAQDKDDETLIDASAT</sequence>
<feature type="compositionally biased region" description="Basic and acidic residues" evidence="2">
    <location>
        <begin position="84"/>
        <end position="96"/>
    </location>
</feature>
<evidence type="ECO:0000256" key="1">
    <source>
        <dbReference type="SAM" id="Coils"/>
    </source>
</evidence>
<dbReference type="SUPFAM" id="SSF57997">
    <property type="entry name" value="Tropomyosin"/>
    <property type="match status" value="1"/>
</dbReference>
<dbReference type="Proteomes" id="UP001459277">
    <property type="component" value="Unassembled WGS sequence"/>
</dbReference>
<feature type="region of interest" description="Disordered" evidence="2">
    <location>
        <begin position="22"/>
        <end position="158"/>
    </location>
</feature>
<name>A0AAW2DV33_9ROSI</name>
<gene>
    <name evidence="3" type="ORF">SO802_000368</name>
</gene>
<keyword evidence="1" id="KW-0175">Coiled coil</keyword>